<keyword evidence="1" id="KW-0812">Transmembrane</keyword>
<dbReference type="PANTHER" id="PTHR30273:SF2">
    <property type="entry name" value="PROTEIN FECR"/>
    <property type="match status" value="1"/>
</dbReference>
<keyword evidence="1" id="KW-0472">Membrane</keyword>
<reference evidence="3 4" key="1">
    <citation type="submission" date="2020-09" db="EMBL/GenBank/DDBJ databases">
        <title>Echinicola sp. CAU 1574 isolated from sand of Sido Beach.</title>
        <authorList>
            <person name="Kim W."/>
        </authorList>
    </citation>
    <scope>NUCLEOTIDE SEQUENCE [LARGE SCALE GENOMIC DNA]</scope>
    <source>
        <strain evidence="3 4">CAU 1574</strain>
    </source>
</reference>
<dbReference type="Proteomes" id="UP000647133">
    <property type="component" value="Unassembled WGS sequence"/>
</dbReference>
<gene>
    <name evidence="3" type="ORF">IFO69_00335</name>
</gene>
<feature type="domain" description="FecR protein" evidence="2">
    <location>
        <begin position="130"/>
        <end position="225"/>
    </location>
</feature>
<evidence type="ECO:0000259" key="2">
    <source>
        <dbReference type="Pfam" id="PF04773"/>
    </source>
</evidence>
<accession>A0ABR9AES3</accession>
<dbReference type="RefSeq" id="WP_192006967.1">
    <property type="nucleotide sequence ID" value="NZ_JACYTQ010000001.1"/>
</dbReference>
<dbReference type="Gene3D" id="3.55.50.30">
    <property type="match status" value="1"/>
</dbReference>
<dbReference type="Pfam" id="PF04773">
    <property type="entry name" value="FecR"/>
    <property type="match status" value="1"/>
</dbReference>
<dbReference type="EMBL" id="JACYTQ010000001">
    <property type="protein sequence ID" value="MBD8487181.1"/>
    <property type="molecule type" value="Genomic_DNA"/>
</dbReference>
<evidence type="ECO:0000313" key="4">
    <source>
        <dbReference type="Proteomes" id="UP000647133"/>
    </source>
</evidence>
<proteinExistence type="predicted"/>
<comment type="caution">
    <text evidence="3">The sequence shown here is derived from an EMBL/GenBank/DDBJ whole genome shotgun (WGS) entry which is preliminary data.</text>
</comment>
<organism evidence="3 4">
    <name type="scientific">Echinicola arenosa</name>
    <dbReference type="NCBI Taxonomy" id="2774144"/>
    <lineage>
        <taxon>Bacteria</taxon>
        <taxon>Pseudomonadati</taxon>
        <taxon>Bacteroidota</taxon>
        <taxon>Cytophagia</taxon>
        <taxon>Cytophagales</taxon>
        <taxon>Cyclobacteriaceae</taxon>
        <taxon>Echinicola</taxon>
    </lineage>
</organism>
<evidence type="ECO:0000256" key="1">
    <source>
        <dbReference type="SAM" id="Phobius"/>
    </source>
</evidence>
<keyword evidence="1" id="KW-1133">Transmembrane helix</keyword>
<dbReference type="InterPro" id="IPR006860">
    <property type="entry name" value="FecR"/>
</dbReference>
<keyword evidence="4" id="KW-1185">Reference proteome</keyword>
<protein>
    <submittedName>
        <fullName evidence="3">FecR domain-containing protein</fullName>
    </submittedName>
</protein>
<feature type="transmembrane region" description="Helical" evidence="1">
    <location>
        <begin position="103"/>
        <end position="122"/>
    </location>
</feature>
<sequence>MTVEERSGKIDLLSRKAIEMNQEEFDYLVHKFLSGNISPEEKEKLERWYRGFEKEENFTDRMRGDDQRELRNSILEKIREEAFNENSKGIDSSSYFQNHWMKFIPWAASMILILGLAYLFYYPALKEVNYQTGLGEMLILKLPDSTEVVLNGNSTLSYQPTWLGKFDRKVTLNGEAFFEVFHTIENKRFTINEGQGMGIEVYGTEFNYNARNGKNAVTLKAGSVKVMLPNEANDKSKSHFIKPGEVARYNQYSKEVKIDTPSNIEKYYSWKDGKLILDYSTLPEIIEELKGTYGISISMDTSNWRDHKVSGTLPLHRDPEALIENLEQLFDVEIEITEE</sequence>
<dbReference type="InterPro" id="IPR012373">
    <property type="entry name" value="Ferrdict_sens_TM"/>
</dbReference>
<dbReference type="PANTHER" id="PTHR30273">
    <property type="entry name" value="PERIPLASMIC SIGNAL SENSOR AND SIGMA FACTOR ACTIVATOR FECR-RELATED"/>
    <property type="match status" value="1"/>
</dbReference>
<dbReference type="Gene3D" id="2.60.120.1440">
    <property type="match status" value="1"/>
</dbReference>
<dbReference type="PIRSF" id="PIRSF018266">
    <property type="entry name" value="FecR"/>
    <property type="match status" value="1"/>
</dbReference>
<name>A0ABR9AES3_9BACT</name>
<evidence type="ECO:0000313" key="3">
    <source>
        <dbReference type="EMBL" id="MBD8487181.1"/>
    </source>
</evidence>